<keyword evidence="3" id="KW-1185">Reference proteome</keyword>
<dbReference type="RefSeq" id="WP_009197560.1">
    <property type="nucleotide sequence ID" value="NZ_AODQ01000207.1"/>
</dbReference>
<dbReference type="Pfam" id="PF14126">
    <property type="entry name" value="DUF4293"/>
    <property type="match status" value="1"/>
</dbReference>
<dbReference type="PATRIC" id="fig|1279009.4.peg.4211"/>
<dbReference type="STRING" id="1279009.ADICEAN_04185"/>
<evidence type="ECO:0000256" key="1">
    <source>
        <dbReference type="SAM" id="Phobius"/>
    </source>
</evidence>
<comment type="caution">
    <text evidence="2">The sequence shown here is derived from an EMBL/GenBank/DDBJ whole genome shotgun (WGS) entry which is preliminary data.</text>
</comment>
<feature type="transmembrane region" description="Helical" evidence="1">
    <location>
        <begin position="7"/>
        <end position="26"/>
    </location>
</feature>
<gene>
    <name evidence="2" type="ORF">ADICEAN_04185</name>
</gene>
<feature type="transmembrane region" description="Helical" evidence="1">
    <location>
        <begin position="97"/>
        <end position="116"/>
    </location>
</feature>
<sequence length="165" mass="18628">MIQRIQTIFLLLVALCMGLTFGFPIWEKISTAQSQAVQVDVYQMTHYSFTDNNAAVVGEEIMTRSLWYVALLAGLATVIALFAIFQFRNRLTQIKLGALNALLIGATVVAAIYSIYQARELLPEDGNGQYLTGFWLPLGALFFNLLANRFIRRDELLVRSADRFR</sequence>
<organism evidence="2 3">
    <name type="scientific">Cesiribacter andamanensis AMV16</name>
    <dbReference type="NCBI Taxonomy" id="1279009"/>
    <lineage>
        <taxon>Bacteria</taxon>
        <taxon>Pseudomonadati</taxon>
        <taxon>Bacteroidota</taxon>
        <taxon>Cytophagia</taxon>
        <taxon>Cytophagales</taxon>
        <taxon>Cesiribacteraceae</taxon>
        <taxon>Cesiribacter</taxon>
    </lineage>
</organism>
<reference evidence="2 3" key="1">
    <citation type="journal article" date="2013" name="Genome Announc.">
        <title>Draft Genome Sequence of Cesiribacter andamanensis Strain AMV16T, Isolated from a Soil Sample from a Mud Volcano in the Andaman Islands, India.</title>
        <authorList>
            <person name="Shivaji S."/>
            <person name="Ara S."/>
            <person name="Begum Z."/>
            <person name="Srinivas T.N."/>
            <person name="Singh A."/>
            <person name="Kumar Pinnaka A."/>
        </authorList>
    </citation>
    <scope>NUCLEOTIDE SEQUENCE [LARGE SCALE GENOMIC DNA]</scope>
    <source>
        <strain evidence="2 3">AMV16</strain>
    </source>
</reference>
<feature type="transmembrane region" description="Helical" evidence="1">
    <location>
        <begin position="128"/>
        <end position="147"/>
    </location>
</feature>
<dbReference type="OrthoDB" id="594989at2"/>
<evidence type="ECO:0000313" key="3">
    <source>
        <dbReference type="Proteomes" id="UP000011910"/>
    </source>
</evidence>
<accession>M7NFV2</accession>
<keyword evidence="1" id="KW-0812">Transmembrane</keyword>
<keyword evidence="1" id="KW-1133">Transmembrane helix</keyword>
<name>M7NFV2_9BACT</name>
<dbReference type="Proteomes" id="UP000011910">
    <property type="component" value="Unassembled WGS sequence"/>
</dbReference>
<evidence type="ECO:0008006" key="4">
    <source>
        <dbReference type="Google" id="ProtNLM"/>
    </source>
</evidence>
<dbReference type="InterPro" id="IPR025635">
    <property type="entry name" value="DUF4293"/>
</dbReference>
<evidence type="ECO:0000313" key="2">
    <source>
        <dbReference type="EMBL" id="EMR00695.1"/>
    </source>
</evidence>
<dbReference type="EMBL" id="AODQ01000207">
    <property type="protein sequence ID" value="EMR00695.1"/>
    <property type="molecule type" value="Genomic_DNA"/>
</dbReference>
<keyword evidence="1" id="KW-0472">Membrane</keyword>
<protein>
    <recommendedName>
        <fullName evidence="4">DUF4293 domain-containing protein</fullName>
    </recommendedName>
</protein>
<feature type="transmembrane region" description="Helical" evidence="1">
    <location>
        <begin position="66"/>
        <end position="85"/>
    </location>
</feature>
<dbReference type="eggNOG" id="ENOG5031M58">
    <property type="taxonomic scope" value="Bacteria"/>
</dbReference>
<proteinExistence type="predicted"/>
<dbReference type="AlphaFoldDB" id="M7NFV2"/>